<sequence length="89" mass="10041">MTTKQQQQKMFEAFHGTVDIASMVTKFMLRKPPFVESQIATSTSDGQTLYIIDPNIHNHAGETFVMGQHITSAVLSRTFLKENSEQLQP</sequence>
<gene>
    <name evidence="1" type="ORF">THAOC_08520</name>
</gene>
<keyword evidence="2" id="KW-1185">Reference proteome</keyword>
<organism evidence="1 2">
    <name type="scientific">Thalassiosira oceanica</name>
    <name type="common">Marine diatom</name>
    <dbReference type="NCBI Taxonomy" id="159749"/>
    <lineage>
        <taxon>Eukaryota</taxon>
        <taxon>Sar</taxon>
        <taxon>Stramenopiles</taxon>
        <taxon>Ochrophyta</taxon>
        <taxon>Bacillariophyta</taxon>
        <taxon>Coscinodiscophyceae</taxon>
        <taxon>Thalassiosirophycidae</taxon>
        <taxon>Thalassiosirales</taxon>
        <taxon>Thalassiosiraceae</taxon>
        <taxon>Thalassiosira</taxon>
    </lineage>
</organism>
<name>K0SXL0_THAOC</name>
<evidence type="ECO:0000313" key="2">
    <source>
        <dbReference type="Proteomes" id="UP000266841"/>
    </source>
</evidence>
<comment type="caution">
    <text evidence="1">The sequence shown here is derived from an EMBL/GenBank/DDBJ whole genome shotgun (WGS) entry which is preliminary data.</text>
</comment>
<accession>K0SXL0</accession>
<evidence type="ECO:0000313" key="1">
    <source>
        <dbReference type="EMBL" id="EJK70145.1"/>
    </source>
</evidence>
<proteinExistence type="predicted"/>
<protein>
    <submittedName>
        <fullName evidence="1">Uncharacterized protein</fullName>
    </submittedName>
</protein>
<feature type="non-terminal residue" evidence="1">
    <location>
        <position position="89"/>
    </location>
</feature>
<dbReference type="AlphaFoldDB" id="K0SXL0"/>
<dbReference type="Proteomes" id="UP000266841">
    <property type="component" value="Unassembled WGS sequence"/>
</dbReference>
<reference evidence="1 2" key="1">
    <citation type="journal article" date="2012" name="Genome Biol.">
        <title>Genome and low-iron response of an oceanic diatom adapted to chronic iron limitation.</title>
        <authorList>
            <person name="Lommer M."/>
            <person name="Specht M."/>
            <person name="Roy A.S."/>
            <person name="Kraemer L."/>
            <person name="Andreson R."/>
            <person name="Gutowska M.A."/>
            <person name="Wolf J."/>
            <person name="Bergner S.V."/>
            <person name="Schilhabel M.B."/>
            <person name="Klostermeier U.C."/>
            <person name="Beiko R.G."/>
            <person name="Rosenstiel P."/>
            <person name="Hippler M."/>
            <person name="Laroche J."/>
        </authorList>
    </citation>
    <scope>NUCLEOTIDE SEQUENCE [LARGE SCALE GENOMIC DNA]</scope>
    <source>
        <strain evidence="1 2">CCMP1005</strain>
    </source>
</reference>
<dbReference type="EMBL" id="AGNL01008981">
    <property type="protein sequence ID" value="EJK70145.1"/>
    <property type="molecule type" value="Genomic_DNA"/>
</dbReference>